<dbReference type="InterPro" id="IPR014043">
    <property type="entry name" value="Acyl_transferase_dom"/>
</dbReference>
<dbReference type="SUPFAM" id="SSF55048">
    <property type="entry name" value="Probable ACP-binding domain of malonyl-CoA ACP transacylase"/>
    <property type="match status" value="1"/>
</dbReference>
<accession>A0A1I0E7X3</accession>
<dbReference type="PANTHER" id="PTHR42681">
    <property type="entry name" value="MALONYL-COA-ACYL CARRIER PROTEIN TRANSACYLASE, MITOCHONDRIAL"/>
    <property type="match status" value="1"/>
</dbReference>
<evidence type="ECO:0000256" key="1">
    <source>
        <dbReference type="ARBA" id="ARBA00022679"/>
    </source>
</evidence>
<dbReference type="GO" id="GO:0004314">
    <property type="term" value="F:[acyl-carrier-protein] S-malonyltransferase activity"/>
    <property type="evidence" value="ECO:0007669"/>
    <property type="project" value="UniProtKB-EC"/>
</dbReference>
<evidence type="ECO:0000256" key="3">
    <source>
        <dbReference type="ARBA" id="ARBA00048462"/>
    </source>
</evidence>
<evidence type="ECO:0000256" key="2">
    <source>
        <dbReference type="ARBA" id="ARBA00023315"/>
    </source>
</evidence>
<dbReference type="EMBL" id="FOIL01000017">
    <property type="protein sequence ID" value="SET41280.1"/>
    <property type="molecule type" value="Genomic_DNA"/>
</dbReference>
<protein>
    <recommendedName>
        <fullName evidence="4">Malonyl CoA-acyl carrier protein transacylase</fullName>
        <ecNumber evidence="4">2.3.1.39</ecNumber>
    </recommendedName>
</protein>
<gene>
    <name evidence="7" type="ORF">SAMN04487771_101715</name>
</gene>
<keyword evidence="8" id="KW-1185">Reference proteome</keyword>
<dbReference type="NCBIfam" id="TIGR00128">
    <property type="entry name" value="fabD"/>
    <property type="match status" value="1"/>
</dbReference>
<dbReference type="InterPro" id="IPR001227">
    <property type="entry name" value="Ac_transferase_dom_sf"/>
</dbReference>
<comment type="similarity">
    <text evidence="4">Belongs to the fabD family.</text>
</comment>
<dbReference type="InterPro" id="IPR050858">
    <property type="entry name" value="Mal-CoA-ACP_Trans/PKS_FabD"/>
</dbReference>
<feature type="domain" description="Malonyl-CoA:ACP transacylase (MAT)" evidence="6">
    <location>
        <begin position="6"/>
        <end position="314"/>
    </location>
</feature>
<dbReference type="GO" id="GO:0005829">
    <property type="term" value="C:cytosol"/>
    <property type="evidence" value="ECO:0007669"/>
    <property type="project" value="TreeGrafter"/>
</dbReference>
<dbReference type="InterPro" id="IPR024925">
    <property type="entry name" value="Malonyl_CoA-ACP_transAc"/>
</dbReference>
<dbReference type="Gene3D" id="3.30.70.250">
    <property type="entry name" value="Malonyl-CoA ACP transacylase, ACP-binding"/>
    <property type="match status" value="1"/>
</dbReference>
<evidence type="ECO:0000256" key="5">
    <source>
        <dbReference type="PIRSR" id="PIRSR000446-1"/>
    </source>
</evidence>
<dbReference type="FunFam" id="3.30.70.250:FF:000001">
    <property type="entry name" value="Malonyl CoA-acyl carrier protein transacylase"/>
    <property type="match status" value="1"/>
</dbReference>
<dbReference type="RefSeq" id="WP_074649320.1">
    <property type="nucleotide sequence ID" value="NZ_FOIL01000017.1"/>
</dbReference>
<reference evidence="8" key="1">
    <citation type="submission" date="2016-10" db="EMBL/GenBank/DDBJ databases">
        <authorList>
            <person name="Varghese N."/>
            <person name="Submissions S."/>
        </authorList>
    </citation>
    <scope>NUCLEOTIDE SEQUENCE [LARGE SCALE GENOMIC DNA]</scope>
    <source>
        <strain evidence="8">KH1P1</strain>
    </source>
</reference>
<name>A0A1I0E7X3_9FIRM</name>
<keyword evidence="2 4" id="KW-0012">Acyltransferase</keyword>
<dbReference type="EC" id="2.3.1.39" evidence="4"/>
<evidence type="ECO:0000313" key="8">
    <source>
        <dbReference type="Proteomes" id="UP000199820"/>
    </source>
</evidence>
<proteinExistence type="inferred from homology"/>
<evidence type="ECO:0000259" key="6">
    <source>
        <dbReference type="SMART" id="SM00827"/>
    </source>
</evidence>
<dbReference type="PIRSF" id="PIRSF000446">
    <property type="entry name" value="Mct"/>
    <property type="match status" value="1"/>
</dbReference>
<feature type="active site" evidence="5">
    <location>
        <position position="206"/>
    </location>
</feature>
<keyword evidence="1 4" id="KW-0808">Transferase</keyword>
<dbReference type="SMART" id="SM00827">
    <property type="entry name" value="PKS_AT"/>
    <property type="match status" value="1"/>
</dbReference>
<evidence type="ECO:0000313" key="7">
    <source>
        <dbReference type="EMBL" id="SET41280.1"/>
    </source>
</evidence>
<dbReference type="STRING" id="1526.SAMN02910262_00329"/>
<organism evidence="7 8">
    <name type="scientific">[Clostridium] aminophilum</name>
    <dbReference type="NCBI Taxonomy" id="1526"/>
    <lineage>
        <taxon>Bacteria</taxon>
        <taxon>Bacillati</taxon>
        <taxon>Bacillota</taxon>
        <taxon>Clostridia</taxon>
        <taxon>Lachnospirales</taxon>
        <taxon>Lachnospiraceae</taxon>
    </lineage>
</organism>
<evidence type="ECO:0000256" key="4">
    <source>
        <dbReference type="PIRNR" id="PIRNR000446"/>
    </source>
</evidence>
<comment type="catalytic activity">
    <reaction evidence="3 4">
        <text>holo-[ACP] + malonyl-CoA = malonyl-[ACP] + CoA</text>
        <dbReference type="Rhea" id="RHEA:41792"/>
        <dbReference type="Rhea" id="RHEA-COMP:9623"/>
        <dbReference type="Rhea" id="RHEA-COMP:9685"/>
        <dbReference type="ChEBI" id="CHEBI:57287"/>
        <dbReference type="ChEBI" id="CHEBI:57384"/>
        <dbReference type="ChEBI" id="CHEBI:64479"/>
        <dbReference type="ChEBI" id="CHEBI:78449"/>
        <dbReference type="EC" id="2.3.1.39"/>
    </reaction>
</comment>
<dbReference type="AlphaFoldDB" id="A0A1I0E7X3"/>
<sequence>MKTAFLYAGQGSQHAGMGKDLYETFPEFRRTFDEVCGAVDFDLAKICFEDPDGVISQTRYTQPAMAAFAVSVNAVLRAAGKTPDMTAGLSLGEYSALEEAGVFGAADCVKTVNFRGKAMTKAAEGIDCGMTAVLGMEVPELDACCRKAQEQVRAEKNDAIVTICNYNCPGQLVIGGEKSAVDLAGQIAKDKGAKRLIPLNVSGPFHTSYMKPAGDELAALFRTMTFGEMKIPVYFNCLGGVKAPEDRIPDLLERQVQSGVLMENTLRKMMEDGAREFVEIGPGKALTGFVKKTAKAVGLGNAEYKAVALETAEELNAYLNAQE</sequence>
<dbReference type="PANTHER" id="PTHR42681:SF1">
    <property type="entry name" value="MALONYL-COA-ACYL CARRIER PROTEIN TRANSACYLASE, MITOCHONDRIAL"/>
    <property type="match status" value="1"/>
</dbReference>
<dbReference type="Gene3D" id="3.40.366.10">
    <property type="entry name" value="Malonyl-Coenzyme A Acyl Carrier Protein, domain 2"/>
    <property type="match status" value="1"/>
</dbReference>
<dbReference type="SUPFAM" id="SSF52151">
    <property type="entry name" value="FabD/lysophospholipase-like"/>
    <property type="match status" value="1"/>
</dbReference>
<dbReference type="Pfam" id="PF00698">
    <property type="entry name" value="Acyl_transf_1"/>
    <property type="match status" value="1"/>
</dbReference>
<dbReference type="OrthoDB" id="9805460at2"/>
<dbReference type="InterPro" id="IPR004410">
    <property type="entry name" value="Malonyl_CoA-ACP_transAc_FabD"/>
</dbReference>
<dbReference type="GO" id="GO:0006633">
    <property type="term" value="P:fatty acid biosynthetic process"/>
    <property type="evidence" value="ECO:0007669"/>
    <property type="project" value="TreeGrafter"/>
</dbReference>
<feature type="active site" evidence="5">
    <location>
        <position position="90"/>
    </location>
</feature>
<dbReference type="InterPro" id="IPR016036">
    <property type="entry name" value="Malonyl_transacylase_ACP-bd"/>
</dbReference>
<dbReference type="Proteomes" id="UP000199820">
    <property type="component" value="Unassembled WGS sequence"/>
</dbReference>
<dbReference type="eggNOG" id="COG0331">
    <property type="taxonomic scope" value="Bacteria"/>
</dbReference>
<dbReference type="InterPro" id="IPR016035">
    <property type="entry name" value="Acyl_Trfase/lysoPLipase"/>
</dbReference>